<feature type="region of interest" description="Disordered" evidence="7">
    <location>
        <begin position="866"/>
        <end position="932"/>
    </location>
</feature>
<dbReference type="Proteomes" id="UP000701853">
    <property type="component" value="Chromosome 5"/>
</dbReference>
<dbReference type="PANTHER" id="PTHR15138:SF14">
    <property type="entry name" value="TRANSCRIPTION INITIATION FACTOR TFIID SUBUNIT 4"/>
    <property type="match status" value="1"/>
</dbReference>
<feature type="region of interest" description="Disordered" evidence="7">
    <location>
        <begin position="678"/>
        <end position="697"/>
    </location>
</feature>
<dbReference type="GO" id="GO:0046982">
    <property type="term" value="F:protein heterodimerization activity"/>
    <property type="evidence" value="ECO:0007669"/>
    <property type="project" value="InterPro"/>
</dbReference>
<dbReference type="InterPro" id="IPR009072">
    <property type="entry name" value="Histone-fold"/>
</dbReference>
<dbReference type="Pfam" id="PF05236">
    <property type="entry name" value="TAF4"/>
    <property type="match status" value="1"/>
</dbReference>
<feature type="region of interest" description="Disordered" evidence="7">
    <location>
        <begin position="408"/>
        <end position="558"/>
    </location>
</feature>
<feature type="compositionally biased region" description="Polar residues" evidence="7">
    <location>
        <begin position="106"/>
        <end position="116"/>
    </location>
</feature>
<evidence type="ECO:0000313" key="10">
    <source>
        <dbReference type="Proteomes" id="UP000701853"/>
    </source>
</evidence>
<evidence type="ECO:0000256" key="5">
    <source>
        <dbReference type="ARBA" id="ARBA00023242"/>
    </source>
</evidence>
<evidence type="ECO:0000256" key="7">
    <source>
        <dbReference type="SAM" id="MobiDB-lite"/>
    </source>
</evidence>
<feature type="compositionally biased region" description="Basic and acidic residues" evidence="7">
    <location>
        <begin position="686"/>
        <end position="697"/>
    </location>
</feature>
<gene>
    <name evidence="9" type="ORF">CXB51_011019</name>
</gene>
<dbReference type="Pfam" id="PF12174">
    <property type="entry name" value="RST"/>
    <property type="match status" value="1"/>
</dbReference>
<feature type="compositionally biased region" description="Low complexity" evidence="7">
    <location>
        <begin position="78"/>
        <end position="95"/>
    </location>
</feature>
<dbReference type="CDD" id="cd08045">
    <property type="entry name" value="HFD_TAF4"/>
    <property type="match status" value="1"/>
</dbReference>
<dbReference type="GO" id="GO:0005669">
    <property type="term" value="C:transcription factor TFIID complex"/>
    <property type="evidence" value="ECO:0007669"/>
    <property type="project" value="InterPro"/>
</dbReference>
<sequence length="977" mass="106375">MDPSIVKLLEEEEDESMHSGADVEAFQAALNRDIEGDASNSQQSGSNTAVLSQGSNPASSQPVAQWPTSGQDGNSNFQNQQVLQSAQQQQQTLSESEQKQHGAVVTGSQQQVQQPNDVPKDHSRLPLQQKQPQEDHPQGVTEQIPAPVPQTTQSQTTEKSPISREPERTNNQDSESQYAKLQKMSNQQASGAEQPNSPMNRGKQVPFAVLLPALLPQLDKDRAMQLHTLYGKLKKNEIAKDGFVRHMRDIVGDQMLRLAVNKLQVQMSSNQFPLQSPAGLRQNTPRMPSVGGATQFAGPHSLAQLHQKGPNSPANSSHAPSTPVPMQTNSSYLSGENKAQKSQDIDRQSDSRFGMLGSQISSTGSATVNQERGRPSIPAQGINKQQQQHLNFPQTSFAMYGSNNYHTYSGPNVNTSGSSLKPQPHDSQMRPTAHQSMGSNPVGGSTQAMNMMSGPKLERQNSSNDPNRLQGTSLSHFSSGSVPWQASPSKELNPGPFSSATYVKQESADQGADQHRPHLPATQGVSTTLAEQGKAVTTTAKDEPGEKQSSRVGFTTTPSITAQMDSNVLGHVVSRTSALDLCKWINCSAADLLDLALQLFQLYSRLGSRNPSVPAPSGMNARTPQKKPSIGQKKPLEALGSSPPLSSKKQKVSGAFSDQSIEQLNDVTAVSGVNLREEEEQLLSGPKDESRVSEASRRVVQEEEERLFLKKTPLQKKLAEIMAKSGLKNISNDVERCLSLSVEERMRGLICNLIRLSKQRVDIEKPRHRTVITSDVRQQIMMMNQNARGEWEKKQAEAEKLRKLNEVGAPEAETAFDGDKEKDDSRVKAVKVNKEEDDKMRTTAANVAARAAVGGDDMLSKWQLMAEQARQKREGGTDAASGSQASKDANRRPLSASGKSTKDNQESEKRGPLNPHGSGASKKFGRNQGTTLTAHARVARTISIKDVIAVLEREPQMSKSTLIYGLYEKTCSESKAE</sequence>
<keyword evidence="4" id="KW-0804">Transcription</keyword>
<dbReference type="FunFam" id="1.10.20.10:FF:000015">
    <property type="entry name" value="Transcription initiation factor TFIID subunit 4B"/>
    <property type="match status" value="1"/>
</dbReference>
<feature type="region of interest" description="Disordered" evidence="7">
    <location>
        <begin position="11"/>
        <end position="202"/>
    </location>
</feature>
<evidence type="ECO:0000256" key="2">
    <source>
        <dbReference type="ARBA" id="ARBA00006178"/>
    </source>
</evidence>
<dbReference type="InterPro" id="IPR045144">
    <property type="entry name" value="TAF4"/>
</dbReference>
<feature type="compositionally biased region" description="Basic and acidic residues" evidence="7">
    <location>
        <begin position="161"/>
        <end position="170"/>
    </location>
</feature>
<dbReference type="Gene3D" id="1.10.20.10">
    <property type="entry name" value="Histone, subunit A"/>
    <property type="match status" value="1"/>
</dbReference>
<dbReference type="InterPro" id="IPR022003">
    <property type="entry name" value="RST"/>
</dbReference>
<dbReference type="GO" id="GO:0003677">
    <property type="term" value="F:DNA binding"/>
    <property type="evidence" value="ECO:0007669"/>
    <property type="project" value="TreeGrafter"/>
</dbReference>
<comment type="subcellular location">
    <subcellularLocation>
        <location evidence="1">Nucleus</location>
    </subcellularLocation>
</comment>
<feature type="compositionally biased region" description="Polar residues" evidence="7">
    <location>
        <begin position="38"/>
        <end position="77"/>
    </location>
</feature>
<feature type="region of interest" description="Disordered" evidence="7">
    <location>
        <begin position="274"/>
        <end position="387"/>
    </location>
</feature>
<comment type="function">
    <text evidence="6">TAFs are components of the transcription factor IID (TFIID) complex that is essential for mediating regulation of RNA polymerase transcription.</text>
</comment>
<proteinExistence type="inferred from homology"/>
<dbReference type="GO" id="GO:0016251">
    <property type="term" value="F:RNA polymerase II general transcription initiation factor activity"/>
    <property type="evidence" value="ECO:0007669"/>
    <property type="project" value="TreeGrafter"/>
</dbReference>
<dbReference type="AlphaFoldDB" id="A0A8J5Z3M7"/>
<dbReference type="OrthoDB" id="21060at2759"/>
<evidence type="ECO:0000256" key="6">
    <source>
        <dbReference type="ARBA" id="ARBA00058775"/>
    </source>
</evidence>
<reference evidence="9 10" key="1">
    <citation type="journal article" date="2021" name="bioRxiv">
        <title>The Gossypium anomalum genome as a resource for cotton improvement and evolutionary analysis of hybrid incompatibility.</title>
        <authorList>
            <person name="Grover C.E."/>
            <person name="Yuan D."/>
            <person name="Arick M.A."/>
            <person name="Miller E.R."/>
            <person name="Hu G."/>
            <person name="Peterson D.G."/>
            <person name="Wendel J.F."/>
            <person name="Udall J.A."/>
        </authorList>
    </citation>
    <scope>NUCLEOTIDE SEQUENCE [LARGE SCALE GENOMIC DNA]</scope>
    <source>
        <strain evidence="9">JFW-Udall</strain>
        <tissue evidence="9">Leaf</tissue>
    </source>
</reference>
<feature type="compositionally biased region" description="Polar residues" evidence="7">
    <location>
        <begin position="429"/>
        <end position="450"/>
    </location>
</feature>
<name>A0A8J5Z3M7_9ROSI</name>
<feature type="compositionally biased region" description="Basic and acidic residues" evidence="7">
    <location>
        <begin position="900"/>
        <end position="911"/>
    </location>
</feature>
<comment type="similarity">
    <text evidence="2">Belongs to the TAF4 family.</text>
</comment>
<dbReference type="PANTHER" id="PTHR15138">
    <property type="entry name" value="TRANSCRIPTION INITIATION FACTOR TFIID SUBUNIT 4"/>
    <property type="match status" value="1"/>
</dbReference>
<protein>
    <recommendedName>
        <fullName evidence="8">RST domain-containing protein</fullName>
    </recommendedName>
</protein>
<feature type="compositionally biased region" description="Polar residues" evidence="7">
    <location>
        <begin position="523"/>
        <end position="539"/>
    </location>
</feature>
<evidence type="ECO:0000256" key="3">
    <source>
        <dbReference type="ARBA" id="ARBA00023015"/>
    </source>
</evidence>
<keyword evidence="5" id="KW-0539">Nucleus</keyword>
<dbReference type="GO" id="GO:0006367">
    <property type="term" value="P:transcription initiation at RNA polymerase II promoter"/>
    <property type="evidence" value="ECO:0007669"/>
    <property type="project" value="TreeGrafter"/>
</dbReference>
<evidence type="ECO:0000313" key="9">
    <source>
        <dbReference type="EMBL" id="KAG8493622.1"/>
    </source>
</evidence>
<comment type="caution">
    <text evidence="9">The sequence shown here is derived from an EMBL/GenBank/DDBJ whole genome shotgun (WGS) entry which is preliminary data.</text>
</comment>
<feature type="compositionally biased region" description="Low complexity" evidence="7">
    <location>
        <begin position="310"/>
        <end position="321"/>
    </location>
</feature>
<dbReference type="EMBL" id="JAHUZN010000005">
    <property type="protein sequence ID" value="KAG8493622.1"/>
    <property type="molecule type" value="Genomic_DNA"/>
</dbReference>
<keyword evidence="10" id="KW-1185">Reference proteome</keyword>
<feature type="domain" description="RST" evidence="8">
    <location>
        <begin position="198"/>
        <end position="269"/>
    </location>
</feature>
<feature type="compositionally biased region" description="Basic and acidic residues" evidence="7">
    <location>
        <begin position="540"/>
        <end position="549"/>
    </location>
</feature>
<evidence type="ECO:0000259" key="8">
    <source>
        <dbReference type="PROSITE" id="PS51879"/>
    </source>
</evidence>
<feature type="compositionally biased region" description="Polar residues" evidence="7">
    <location>
        <begin position="408"/>
        <end position="422"/>
    </location>
</feature>
<feature type="compositionally biased region" description="Polar residues" evidence="7">
    <location>
        <begin position="149"/>
        <end position="160"/>
    </location>
</feature>
<feature type="compositionally biased region" description="Polar residues" evidence="7">
    <location>
        <begin position="324"/>
        <end position="334"/>
    </location>
</feature>
<evidence type="ECO:0000256" key="1">
    <source>
        <dbReference type="ARBA" id="ARBA00004123"/>
    </source>
</evidence>
<feature type="compositionally biased region" description="Polar residues" evidence="7">
    <location>
        <begin position="460"/>
        <end position="504"/>
    </location>
</feature>
<feature type="region of interest" description="Disordered" evidence="7">
    <location>
        <begin position="806"/>
        <end position="834"/>
    </location>
</feature>
<feature type="compositionally biased region" description="Basic and acidic residues" evidence="7">
    <location>
        <begin position="338"/>
        <end position="350"/>
    </location>
</feature>
<accession>A0A8J5Z3M7</accession>
<keyword evidence="3" id="KW-0805">Transcription regulation</keyword>
<feature type="compositionally biased region" description="Polar residues" evidence="7">
    <location>
        <begin position="358"/>
        <end position="370"/>
    </location>
</feature>
<dbReference type="PROSITE" id="PS51879">
    <property type="entry name" value="RST"/>
    <property type="match status" value="1"/>
</dbReference>
<dbReference type="InterPro" id="IPR007900">
    <property type="entry name" value="TAF4_C"/>
</dbReference>
<feature type="compositionally biased region" description="Polar residues" evidence="7">
    <location>
        <begin position="171"/>
        <end position="199"/>
    </location>
</feature>
<evidence type="ECO:0000256" key="4">
    <source>
        <dbReference type="ARBA" id="ARBA00023163"/>
    </source>
</evidence>
<feature type="region of interest" description="Disordered" evidence="7">
    <location>
        <begin position="609"/>
        <end position="652"/>
    </location>
</feature>
<organism evidence="9 10">
    <name type="scientific">Gossypium anomalum</name>
    <dbReference type="NCBI Taxonomy" id="47600"/>
    <lineage>
        <taxon>Eukaryota</taxon>
        <taxon>Viridiplantae</taxon>
        <taxon>Streptophyta</taxon>
        <taxon>Embryophyta</taxon>
        <taxon>Tracheophyta</taxon>
        <taxon>Spermatophyta</taxon>
        <taxon>Magnoliopsida</taxon>
        <taxon>eudicotyledons</taxon>
        <taxon>Gunneridae</taxon>
        <taxon>Pentapetalae</taxon>
        <taxon>rosids</taxon>
        <taxon>malvids</taxon>
        <taxon>Malvales</taxon>
        <taxon>Malvaceae</taxon>
        <taxon>Malvoideae</taxon>
        <taxon>Gossypium</taxon>
    </lineage>
</organism>
<feature type="compositionally biased region" description="Basic and acidic residues" evidence="7">
    <location>
        <begin position="817"/>
        <end position="834"/>
    </location>
</feature>